<dbReference type="EnsemblMetazoa" id="CJA05284.1">
    <property type="protein sequence ID" value="CJA05284.1"/>
    <property type="gene ID" value="WBGene00124488"/>
</dbReference>
<proteinExistence type="predicted"/>
<accession>A0A8R1DM34</accession>
<name>A0A8R1DM34_CAEJA</name>
<dbReference type="AlphaFoldDB" id="A0A8R1DM34"/>
<dbReference type="Proteomes" id="UP000005237">
    <property type="component" value="Unassembled WGS sequence"/>
</dbReference>
<reference evidence="2" key="1">
    <citation type="submission" date="2010-08" db="EMBL/GenBank/DDBJ databases">
        <authorList>
            <consortium name="Caenorhabditis japonica Sequencing Consortium"/>
            <person name="Wilson R.K."/>
        </authorList>
    </citation>
    <scope>NUCLEOTIDE SEQUENCE [LARGE SCALE GENOMIC DNA]</scope>
    <source>
        <strain evidence="2">DF5081</strain>
    </source>
</reference>
<protein>
    <recommendedName>
        <fullName evidence="3">F-box associated domain-containing protein</fullName>
    </recommendedName>
</protein>
<reference evidence="1" key="2">
    <citation type="submission" date="2022-06" db="UniProtKB">
        <authorList>
            <consortium name="EnsemblMetazoa"/>
        </authorList>
    </citation>
    <scope>IDENTIFICATION</scope>
    <source>
        <strain evidence="1">DF5081</strain>
    </source>
</reference>
<evidence type="ECO:0008006" key="3">
    <source>
        <dbReference type="Google" id="ProtNLM"/>
    </source>
</evidence>
<keyword evidence="2" id="KW-1185">Reference proteome</keyword>
<organism evidence="1 2">
    <name type="scientific">Caenorhabditis japonica</name>
    <dbReference type="NCBI Taxonomy" id="281687"/>
    <lineage>
        <taxon>Eukaryota</taxon>
        <taxon>Metazoa</taxon>
        <taxon>Ecdysozoa</taxon>
        <taxon>Nematoda</taxon>
        <taxon>Chromadorea</taxon>
        <taxon>Rhabditida</taxon>
        <taxon>Rhabditina</taxon>
        <taxon>Rhabditomorpha</taxon>
        <taxon>Rhabditoidea</taxon>
        <taxon>Rhabditidae</taxon>
        <taxon>Peloderinae</taxon>
        <taxon>Caenorhabditis</taxon>
    </lineage>
</organism>
<evidence type="ECO:0000313" key="1">
    <source>
        <dbReference type="EnsemblMetazoa" id="CJA05284.1"/>
    </source>
</evidence>
<evidence type="ECO:0000313" key="2">
    <source>
        <dbReference type="Proteomes" id="UP000005237"/>
    </source>
</evidence>
<sequence length="285" mass="33689">MILWTFLLFSSAIASNLIHIQYFRKPEEYGRFLVSLNNGTSKWKSEIYMNRAVNLREEEIYKLIKPFFEGDPSERRYESASITRHLGKQFEYILNRYPIDRLIFENLCSQMKPKFSLIIGATNQKPKYIKWVVEHPTAAFTIPDAFQKEMGREEYTLEIGGRALLSTENFEFDALKNTQNLTIKQTTEYKNGFNSETLVQLKGSTVLVEGSNIIKTEDLMKFAKQWVDGERKVKQWIVDLEDPDQQGRWYFERAHETLDISIQNKKLKIKVYETPKRRPYQFTHL</sequence>